<evidence type="ECO:0000256" key="1">
    <source>
        <dbReference type="ARBA" id="ARBA00004141"/>
    </source>
</evidence>
<evidence type="ECO:0000256" key="5">
    <source>
        <dbReference type="ARBA" id="ARBA00022692"/>
    </source>
</evidence>
<dbReference type="EMBL" id="CP013099">
    <property type="protein sequence ID" value="ALP51934.1"/>
    <property type="molecule type" value="Genomic_DNA"/>
</dbReference>
<evidence type="ECO:0000256" key="9">
    <source>
        <dbReference type="SAM" id="Phobius"/>
    </source>
</evidence>
<dbReference type="Gene3D" id="3.90.550.10">
    <property type="entry name" value="Spore Coat Polysaccharide Biosynthesis Protein SpsA, Chain A"/>
    <property type="match status" value="1"/>
</dbReference>
<feature type="transmembrane region" description="Helical" evidence="9">
    <location>
        <begin position="536"/>
        <end position="557"/>
    </location>
</feature>
<feature type="transmembrane region" description="Helical" evidence="9">
    <location>
        <begin position="663"/>
        <end position="681"/>
    </location>
</feature>
<evidence type="ECO:0000256" key="4">
    <source>
        <dbReference type="ARBA" id="ARBA00022679"/>
    </source>
</evidence>
<organism evidence="11 12">
    <name type="scientific">Candidatus Tenderia electrophaga</name>
    <dbReference type="NCBI Taxonomy" id="1748243"/>
    <lineage>
        <taxon>Bacteria</taxon>
        <taxon>Pseudomonadati</taxon>
        <taxon>Pseudomonadota</taxon>
        <taxon>Gammaproteobacteria</taxon>
        <taxon>Candidatus Tenderiales</taxon>
        <taxon>Candidatus Tenderiaceae</taxon>
        <taxon>Candidatus Tenderia</taxon>
    </lineage>
</organism>
<evidence type="ECO:0000256" key="7">
    <source>
        <dbReference type="ARBA" id="ARBA00023136"/>
    </source>
</evidence>
<feature type="transmembrane region" description="Helical" evidence="9">
    <location>
        <begin position="595"/>
        <end position="613"/>
    </location>
</feature>
<sequence>MSKQFFQAHADSPDSVLSTIQEERWKAGKEIFLSWLCVTFTLFAVGMATWEQYPVFIAQLEQQQWAQLAGHSGFLLIVCFLIYGSLVYQSTRLGYLKRLRCQADIPPQALNHSYRRSADKALSILVPSYKEERRVIFQTLLSAALQEHPKRRVTLLLDDPPKPNTAGDAAHLAEARELPAHIMAMLQRPAFMFNSSIKTFRARRQRARLNGKAETRLLVTLWQEAADWFEAQASAYDITDHTDRLFVEKIFVDRAAQHQARSAQLKQLLEAEAPLSEEQIVDDYQRLACLFSCDITSFERKRYENLSHEPNKAMNLNSYIGLNGKHYREVRTADGLHLEETTAEHATLSVPVADYFITLDADSLLLPEYALKLIHIMEQPGNERIAVAQTPYSAIPGAPSELERIAGATTDMQYIIHQGFTQYNATYWVGANALLRREALDDIVTLEQERGHTVKRFIQDRTVIEDTESSVDLAAKGWSLYNHPQRLAYSATPPDFGSLCIQRQRWANGGLIILPKLLGYLARKPFGKLNEGLLRIHYLVSIAAVNIGLIVMLTFPFSESIQSIWLPLAAAPYFFLYGRDLVLCGYRNRDLFKVYALNLLMIPVNLAGVFKSIQQGLTKKKIPFGRTPKIQGRTATAPLYIVCAYGLFLQWTLGAAFDINEGYITHALFAALNASFLLYAIRSFVGYRESWQDLTVGLTRPVPLSSEPAARMPEVSAQGDSAIPTEERKYG</sequence>
<proteinExistence type="predicted"/>
<dbReference type="GO" id="GO:0016758">
    <property type="term" value="F:hexosyltransferase activity"/>
    <property type="evidence" value="ECO:0007669"/>
    <property type="project" value="TreeGrafter"/>
</dbReference>
<evidence type="ECO:0000313" key="12">
    <source>
        <dbReference type="Proteomes" id="UP000055136"/>
    </source>
</evidence>
<keyword evidence="4" id="KW-0808">Transferase</keyword>
<feature type="transmembrane region" description="Helical" evidence="9">
    <location>
        <begin position="634"/>
        <end position="657"/>
    </location>
</feature>
<evidence type="ECO:0000313" key="11">
    <source>
        <dbReference type="EMBL" id="ALP51934.1"/>
    </source>
</evidence>
<dbReference type="InterPro" id="IPR001173">
    <property type="entry name" value="Glyco_trans_2-like"/>
</dbReference>
<protein>
    <recommendedName>
        <fullName evidence="10">Glycosyltransferase 2-like domain-containing protein</fullName>
    </recommendedName>
</protein>
<keyword evidence="12" id="KW-1185">Reference proteome</keyword>
<dbReference type="STRING" id="1748243.Tel_01605"/>
<reference evidence="11" key="1">
    <citation type="submission" date="2015-10" db="EMBL/GenBank/DDBJ databases">
        <title>Description of Candidatus Tenderia electrophaga gen. nov, sp. nov., an Uncultivated Electroautotroph from a Biocathode Enrichment.</title>
        <authorList>
            <person name="Eddie B.J."/>
            <person name="Malanoski A.P."/>
            <person name="Wang Z."/>
            <person name="Hall R.J."/>
            <person name="Oh S.D."/>
            <person name="Heiner C."/>
            <person name="Lin B."/>
            <person name="Strycharz-Glaven S.M."/>
        </authorList>
    </citation>
    <scope>NUCLEOTIDE SEQUENCE [LARGE SCALE GENOMIC DNA]</scope>
    <source>
        <strain evidence="11">NRL1</strain>
    </source>
</reference>
<keyword evidence="5 9" id="KW-0812">Transmembrane</keyword>
<comment type="pathway">
    <text evidence="2">Glycan metabolism.</text>
</comment>
<keyword evidence="6 9" id="KW-1133">Transmembrane helix</keyword>
<keyword evidence="3" id="KW-0328">Glycosyltransferase</keyword>
<evidence type="ECO:0000256" key="2">
    <source>
        <dbReference type="ARBA" id="ARBA00004881"/>
    </source>
</evidence>
<dbReference type="SUPFAM" id="SSF53448">
    <property type="entry name" value="Nucleotide-diphospho-sugar transferases"/>
    <property type="match status" value="1"/>
</dbReference>
<feature type="transmembrane region" description="Helical" evidence="9">
    <location>
        <begin position="31"/>
        <end position="50"/>
    </location>
</feature>
<comment type="subcellular location">
    <subcellularLocation>
        <location evidence="1">Membrane</location>
        <topology evidence="1">Multi-pass membrane protein</topology>
    </subcellularLocation>
</comment>
<evidence type="ECO:0000256" key="3">
    <source>
        <dbReference type="ARBA" id="ARBA00022676"/>
    </source>
</evidence>
<feature type="region of interest" description="Disordered" evidence="8">
    <location>
        <begin position="709"/>
        <end position="731"/>
    </location>
</feature>
<dbReference type="KEGG" id="tee:Tel_01605"/>
<evidence type="ECO:0000256" key="6">
    <source>
        <dbReference type="ARBA" id="ARBA00022989"/>
    </source>
</evidence>
<feature type="domain" description="Glycosyltransferase 2-like" evidence="10">
    <location>
        <begin position="356"/>
        <end position="576"/>
    </location>
</feature>
<feature type="transmembrane region" description="Helical" evidence="9">
    <location>
        <begin position="70"/>
        <end position="88"/>
    </location>
</feature>
<dbReference type="Proteomes" id="UP000055136">
    <property type="component" value="Chromosome"/>
</dbReference>
<dbReference type="GO" id="GO:0005886">
    <property type="term" value="C:plasma membrane"/>
    <property type="evidence" value="ECO:0007669"/>
    <property type="project" value="TreeGrafter"/>
</dbReference>
<dbReference type="PANTHER" id="PTHR43867:SF2">
    <property type="entry name" value="CELLULOSE SYNTHASE CATALYTIC SUBUNIT A [UDP-FORMING]"/>
    <property type="match status" value="1"/>
</dbReference>
<accession>A0A0S2T9W3</accession>
<name>A0A0S2T9W3_9GAMM</name>
<dbReference type="InterPro" id="IPR050321">
    <property type="entry name" value="Glycosyltr_2/OpgH_subfam"/>
</dbReference>
<dbReference type="InterPro" id="IPR029044">
    <property type="entry name" value="Nucleotide-diphossugar_trans"/>
</dbReference>
<dbReference type="PANTHER" id="PTHR43867">
    <property type="entry name" value="CELLULOSE SYNTHASE CATALYTIC SUBUNIT A [UDP-FORMING]"/>
    <property type="match status" value="1"/>
</dbReference>
<dbReference type="Pfam" id="PF13632">
    <property type="entry name" value="Glyco_trans_2_3"/>
    <property type="match status" value="1"/>
</dbReference>
<dbReference type="AlphaFoldDB" id="A0A0S2T9W3"/>
<evidence type="ECO:0000256" key="8">
    <source>
        <dbReference type="SAM" id="MobiDB-lite"/>
    </source>
</evidence>
<gene>
    <name evidence="11" type="ORF">Tel_01605</name>
</gene>
<keyword evidence="7 9" id="KW-0472">Membrane</keyword>
<evidence type="ECO:0000259" key="10">
    <source>
        <dbReference type="Pfam" id="PF13632"/>
    </source>
</evidence>